<proteinExistence type="predicted"/>
<dbReference type="InterPro" id="IPR040624">
    <property type="entry name" value="HalOD1"/>
</dbReference>
<sequence length="94" mass="10046">MPLPSQATEEPHLYCSASEEALSTAIVEALSTVTGEPVSDLPPLYSVVDPDALDAFVASLDRGLVSFTYADCRVAVEEQGIVLVERLDADDEHP</sequence>
<name>A0ABD6AEF5_9EURY</name>
<dbReference type="Pfam" id="PF18545">
    <property type="entry name" value="HalOD1"/>
    <property type="match status" value="1"/>
</dbReference>
<accession>A0ABD6AEF5</accession>
<reference evidence="2 3" key="1">
    <citation type="journal article" date="2019" name="Int. J. Syst. Evol. Microbiol.">
        <title>The Global Catalogue of Microorganisms (GCM) 10K type strain sequencing project: providing services to taxonomists for standard genome sequencing and annotation.</title>
        <authorList>
            <consortium name="The Broad Institute Genomics Platform"/>
            <consortium name="The Broad Institute Genome Sequencing Center for Infectious Disease"/>
            <person name="Wu L."/>
            <person name="Ma J."/>
        </authorList>
    </citation>
    <scope>NUCLEOTIDE SEQUENCE [LARGE SCALE GENOMIC DNA]</scope>
    <source>
        <strain evidence="2 3">PSR21</strain>
    </source>
</reference>
<evidence type="ECO:0000313" key="2">
    <source>
        <dbReference type="EMBL" id="MFC7318575.1"/>
    </source>
</evidence>
<evidence type="ECO:0000259" key="1">
    <source>
        <dbReference type="Pfam" id="PF18545"/>
    </source>
</evidence>
<organism evidence="2 3">
    <name type="scientific">Halomarina halobia</name>
    <dbReference type="NCBI Taxonomy" id="3033386"/>
    <lineage>
        <taxon>Archaea</taxon>
        <taxon>Methanobacteriati</taxon>
        <taxon>Methanobacteriota</taxon>
        <taxon>Stenosarchaea group</taxon>
        <taxon>Halobacteria</taxon>
        <taxon>Halobacteriales</taxon>
        <taxon>Natronomonadaceae</taxon>
        <taxon>Halomarina</taxon>
    </lineage>
</organism>
<dbReference type="GeneID" id="79317237"/>
<dbReference type="EMBL" id="JBHTBF010000003">
    <property type="protein sequence ID" value="MFC7318575.1"/>
    <property type="molecule type" value="Genomic_DNA"/>
</dbReference>
<dbReference type="AlphaFoldDB" id="A0ABD6AEF5"/>
<evidence type="ECO:0000313" key="3">
    <source>
        <dbReference type="Proteomes" id="UP001596547"/>
    </source>
</evidence>
<keyword evidence="3" id="KW-1185">Reference proteome</keyword>
<dbReference type="Proteomes" id="UP001596547">
    <property type="component" value="Unassembled WGS sequence"/>
</dbReference>
<feature type="domain" description="Halobacterial output" evidence="1">
    <location>
        <begin position="19"/>
        <end position="85"/>
    </location>
</feature>
<gene>
    <name evidence="2" type="ORF">ACFQPE_17515</name>
</gene>
<protein>
    <submittedName>
        <fullName evidence="2">HalOD1 output domain-containing protein</fullName>
    </submittedName>
</protein>
<comment type="caution">
    <text evidence="2">The sequence shown here is derived from an EMBL/GenBank/DDBJ whole genome shotgun (WGS) entry which is preliminary data.</text>
</comment>
<dbReference type="RefSeq" id="WP_276306583.1">
    <property type="nucleotide sequence ID" value="NZ_CP119993.1"/>
</dbReference>